<dbReference type="AlphaFoldDB" id="A0ABD1END9"/>
<accession>A0ABD1END9</accession>
<sequence length="260" mass="29309">MAKYFSYVVLNLCVIFLNSCQAKLCLYEEKCMCHIDEYSYISLATIVSPDKKFFRDTYENISYFFTGCEDATFNSKDYNLIGNKTNLTGSLIKCSTVVVNNTITDYNCSIIGYAKDIKYDLVPNTLYEYQIVYSNSTSVSKSLPSIRLACDNINRTDLKIISSDTDALILYSPVVCIHHNPHYSLSTGSIFCVIFFTISLIYFIGGGCIMYFLRGARGAEMIPNFDFWASIPGLVNDGLIFVFSGCRPFSVSTAETYDRI</sequence>
<protein>
    <recommendedName>
        <fullName evidence="6">Cation-dependent mannose-6-phosphate receptor</fullName>
    </recommendedName>
</protein>
<dbReference type="Proteomes" id="UP001566132">
    <property type="component" value="Unassembled WGS sequence"/>
</dbReference>
<proteinExistence type="predicted"/>
<evidence type="ECO:0000256" key="1">
    <source>
        <dbReference type="ARBA" id="ARBA00023180"/>
    </source>
</evidence>
<dbReference type="PANTHER" id="PTHR15071:SF0">
    <property type="entry name" value="MANNOSE 6-PHOSPHATE RECEPTOR-LIKE PROTEIN 1"/>
    <property type="match status" value="1"/>
</dbReference>
<keyword evidence="3" id="KW-0732">Signal</keyword>
<feature type="transmembrane region" description="Helical" evidence="2">
    <location>
        <begin position="188"/>
        <end position="213"/>
    </location>
</feature>
<name>A0ABD1END9_HYPHA</name>
<keyword evidence="1" id="KW-0325">Glycoprotein</keyword>
<dbReference type="InterPro" id="IPR028927">
    <property type="entry name" value="Man-6-P_rcpt"/>
</dbReference>
<dbReference type="Pfam" id="PF02157">
    <property type="entry name" value="Man-6-P_recep"/>
    <property type="match status" value="1"/>
</dbReference>
<keyword evidence="2" id="KW-1133">Transmembrane helix</keyword>
<feature type="chain" id="PRO_5044869580" description="Cation-dependent mannose-6-phosphate receptor" evidence="3">
    <location>
        <begin position="23"/>
        <end position="260"/>
    </location>
</feature>
<evidence type="ECO:0000256" key="3">
    <source>
        <dbReference type="SAM" id="SignalP"/>
    </source>
</evidence>
<evidence type="ECO:0000256" key="2">
    <source>
        <dbReference type="SAM" id="Phobius"/>
    </source>
</evidence>
<keyword evidence="2" id="KW-0472">Membrane</keyword>
<evidence type="ECO:0008006" key="6">
    <source>
        <dbReference type="Google" id="ProtNLM"/>
    </source>
</evidence>
<keyword evidence="2" id="KW-0812">Transmembrane</keyword>
<dbReference type="GO" id="GO:0000139">
    <property type="term" value="C:Golgi membrane"/>
    <property type="evidence" value="ECO:0007669"/>
    <property type="project" value="UniProtKB-SubCell"/>
</dbReference>
<reference evidence="4 5" key="1">
    <citation type="submission" date="2024-05" db="EMBL/GenBank/DDBJ databases">
        <title>Genetic variation in Jamaican populations of the coffee berry borer (Hypothenemus hampei).</title>
        <authorList>
            <person name="Errbii M."/>
            <person name="Myrie A."/>
        </authorList>
    </citation>
    <scope>NUCLEOTIDE SEQUENCE [LARGE SCALE GENOMIC DNA]</scope>
    <source>
        <strain evidence="4">JA-Hopewell-2020-01-JO</strain>
        <tissue evidence="4">Whole body</tissue>
    </source>
</reference>
<evidence type="ECO:0000313" key="5">
    <source>
        <dbReference type="Proteomes" id="UP001566132"/>
    </source>
</evidence>
<feature type="signal peptide" evidence="3">
    <location>
        <begin position="1"/>
        <end position="22"/>
    </location>
</feature>
<organism evidence="4 5">
    <name type="scientific">Hypothenemus hampei</name>
    <name type="common">Coffee berry borer</name>
    <dbReference type="NCBI Taxonomy" id="57062"/>
    <lineage>
        <taxon>Eukaryota</taxon>
        <taxon>Metazoa</taxon>
        <taxon>Ecdysozoa</taxon>
        <taxon>Arthropoda</taxon>
        <taxon>Hexapoda</taxon>
        <taxon>Insecta</taxon>
        <taxon>Pterygota</taxon>
        <taxon>Neoptera</taxon>
        <taxon>Endopterygota</taxon>
        <taxon>Coleoptera</taxon>
        <taxon>Polyphaga</taxon>
        <taxon>Cucujiformia</taxon>
        <taxon>Curculionidae</taxon>
        <taxon>Scolytinae</taxon>
        <taxon>Hypothenemus</taxon>
    </lineage>
</organism>
<keyword evidence="5" id="KW-1185">Reference proteome</keyword>
<evidence type="ECO:0000313" key="4">
    <source>
        <dbReference type="EMBL" id="KAL1498020.1"/>
    </source>
</evidence>
<dbReference type="EMBL" id="JBDJPC010000006">
    <property type="protein sequence ID" value="KAL1498020.1"/>
    <property type="molecule type" value="Genomic_DNA"/>
</dbReference>
<dbReference type="PANTHER" id="PTHR15071">
    <property type="entry name" value="MANNOSE-6-PHOSPHATE RECEPTOR FAMILY MEMBER"/>
    <property type="match status" value="1"/>
</dbReference>
<gene>
    <name evidence="4" type="ORF">ABEB36_008883</name>
</gene>
<comment type="caution">
    <text evidence="4">The sequence shown here is derived from an EMBL/GenBank/DDBJ whole genome shotgun (WGS) entry which is preliminary data.</text>
</comment>